<feature type="transmembrane region" description="Helical" evidence="1">
    <location>
        <begin position="195"/>
        <end position="216"/>
    </location>
</feature>
<evidence type="ECO:0008006" key="4">
    <source>
        <dbReference type="Google" id="ProtNLM"/>
    </source>
</evidence>
<keyword evidence="1" id="KW-0472">Membrane</keyword>
<accession>A0A1V6LWF0</accession>
<dbReference type="Proteomes" id="UP000191680">
    <property type="component" value="Unassembled WGS sequence"/>
</dbReference>
<feature type="transmembrane region" description="Helical" evidence="1">
    <location>
        <begin position="163"/>
        <end position="183"/>
    </location>
</feature>
<feature type="transmembrane region" description="Helical" evidence="1">
    <location>
        <begin position="138"/>
        <end position="157"/>
    </location>
</feature>
<dbReference type="Pfam" id="PF14093">
    <property type="entry name" value="DUF4271"/>
    <property type="match status" value="1"/>
</dbReference>
<organism evidence="2 3">
    <name type="scientific">Croceivirga radicis</name>
    <dbReference type="NCBI Taxonomy" id="1929488"/>
    <lineage>
        <taxon>Bacteria</taxon>
        <taxon>Pseudomonadati</taxon>
        <taxon>Bacteroidota</taxon>
        <taxon>Flavobacteriia</taxon>
        <taxon>Flavobacteriales</taxon>
        <taxon>Flavobacteriaceae</taxon>
        <taxon>Croceivirga</taxon>
    </lineage>
</organism>
<feature type="transmembrane region" description="Helical" evidence="1">
    <location>
        <begin position="7"/>
        <end position="28"/>
    </location>
</feature>
<comment type="caution">
    <text evidence="2">The sequence shown here is derived from an EMBL/GenBank/DDBJ whole genome shotgun (WGS) entry which is preliminary data.</text>
</comment>
<keyword evidence="1" id="KW-0812">Transmembrane</keyword>
<reference evidence="2 3" key="1">
    <citation type="submission" date="2016-12" db="EMBL/GenBank/DDBJ databases">
        <authorList>
            <person name="Song W.-J."/>
            <person name="Kurnit D.M."/>
        </authorList>
    </citation>
    <scope>NUCLEOTIDE SEQUENCE [LARGE SCALE GENOMIC DNA]</scope>
    <source>
        <strain evidence="2 3">HSG9</strain>
    </source>
</reference>
<feature type="transmembrane region" description="Helical" evidence="1">
    <location>
        <begin position="62"/>
        <end position="81"/>
    </location>
</feature>
<evidence type="ECO:0000256" key="1">
    <source>
        <dbReference type="SAM" id="Phobius"/>
    </source>
</evidence>
<dbReference type="OrthoDB" id="1438590at2"/>
<keyword evidence="3" id="KW-1185">Reference proteome</keyword>
<feature type="transmembrane region" description="Helical" evidence="1">
    <location>
        <begin position="96"/>
        <end position="117"/>
    </location>
</feature>
<proteinExistence type="predicted"/>
<gene>
    <name evidence="2" type="ORF">BUL40_02875</name>
</gene>
<dbReference type="EMBL" id="MTBC01000001">
    <property type="protein sequence ID" value="OQD44510.1"/>
    <property type="molecule type" value="Genomic_DNA"/>
</dbReference>
<protein>
    <recommendedName>
        <fullName evidence="4">DUF4271 domain-containing protein</fullName>
    </recommendedName>
</protein>
<sequence>MIPEYRNIAFLDWITVLFFLSLVLIALGKYFYKPAFYAFLALPFNNKYIALHKKKGKLVNGFHIFLTIFQLINNALLLYLAKNLFMGVDTFDQPSFYAMLLLILFAFLMLKLFLQMANGFFFENYELMTDTIFEKISYWNYAGLIAFLGNLMLIFAFRGSKTLIIFTLALMFLTISIGWINGLRNRQNLIFSNTLYFILYLCALEIAPLAIFIGYLKG</sequence>
<dbReference type="RefSeq" id="WP_080317994.1">
    <property type="nucleotide sequence ID" value="NZ_MTBC01000001.1"/>
</dbReference>
<dbReference type="InterPro" id="IPR025367">
    <property type="entry name" value="DUF4271"/>
</dbReference>
<name>A0A1V6LWF0_9FLAO</name>
<evidence type="ECO:0000313" key="2">
    <source>
        <dbReference type="EMBL" id="OQD44510.1"/>
    </source>
</evidence>
<evidence type="ECO:0000313" key="3">
    <source>
        <dbReference type="Proteomes" id="UP000191680"/>
    </source>
</evidence>
<keyword evidence="1" id="KW-1133">Transmembrane helix</keyword>
<dbReference type="AlphaFoldDB" id="A0A1V6LWF0"/>